<sequence>MLFNTLHQLIGQLMKFAIVHVHFLFAFQGLTAIIESIGA</sequence>
<comment type="caution">
    <text evidence="1">The sequence shown here is derived from an EMBL/GenBank/DDBJ whole genome shotgun (WGS) entry which is preliminary data.</text>
</comment>
<evidence type="ECO:0000313" key="1">
    <source>
        <dbReference type="EMBL" id="CDH08053.1"/>
    </source>
</evidence>
<name>A0A077PBG0_XENBV</name>
<dbReference type="Proteomes" id="UP000028483">
    <property type="component" value="Unassembled WGS sequence"/>
</dbReference>
<organism evidence="1 2">
    <name type="scientific">Xenorhabdus bovienii str. oregonense</name>
    <dbReference type="NCBI Taxonomy" id="1398202"/>
    <lineage>
        <taxon>Bacteria</taxon>
        <taxon>Pseudomonadati</taxon>
        <taxon>Pseudomonadota</taxon>
        <taxon>Gammaproteobacteria</taxon>
        <taxon>Enterobacterales</taxon>
        <taxon>Morganellaceae</taxon>
        <taxon>Xenorhabdus</taxon>
    </lineage>
</organism>
<dbReference type="EMBL" id="CBSX010000254">
    <property type="protein sequence ID" value="CDH08053.1"/>
    <property type="molecule type" value="Genomic_DNA"/>
</dbReference>
<dbReference type="HOGENOM" id="CLU_3319434_0_0_6"/>
<proteinExistence type="predicted"/>
<reference evidence="1" key="1">
    <citation type="submission" date="2013-07" db="EMBL/GenBank/DDBJ databases">
        <title>Sub-species coevolution in mutualistic symbiosis.</title>
        <authorList>
            <person name="Murfin K."/>
            <person name="Klassen J."/>
            <person name="Lee M."/>
            <person name="Forst S."/>
            <person name="Stock P."/>
            <person name="Goodrich-Blair H."/>
        </authorList>
    </citation>
    <scope>NUCLEOTIDE SEQUENCE [LARGE SCALE GENOMIC DNA]</scope>
    <source>
        <strain evidence="1">Oregonense</strain>
    </source>
</reference>
<protein>
    <submittedName>
        <fullName evidence="1">Uncharacterized protein</fullName>
    </submittedName>
</protein>
<dbReference type="AlphaFoldDB" id="A0A077PBG0"/>
<accession>A0A077PBG0</accession>
<evidence type="ECO:0000313" key="2">
    <source>
        <dbReference type="Proteomes" id="UP000028483"/>
    </source>
</evidence>
<gene>
    <name evidence="1" type="ORF">XBO1_850039</name>
</gene>